<reference evidence="4 5" key="1">
    <citation type="submission" date="2019-02" db="EMBL/GenBank/DDBJ databases">
        <title>Deep-cultivation of Planctomycetes and their phenomic and genomic characterization uncovers novel biology.</title>
        <authorList>
            <person name="Wiegand S."/>
            <person name="Jogler M."/>
            <person name="Boedeker C."/>
            <person name="Pinto D."/>
            <person name="Vollmers J."/>
            <person name="Rivas-Marin E."/>
            <person name="Kohn T."/>
            <person name="Peeters S.H."/>
            <person name="Heuer A."/>
            <person name="Rast P."/>
            <person name="Oberbeckmann S."/>
            <person name="Bunk B."/>
            <person name="Jeske O."/>
            <person name="Meyerdierks A."/>
            <person name="Storesund J.E."/>
            <person name="Kallscheuer N."/>
            <person name="Luecker S."/>
            <person name="Lage O.M."/>
            <person name="Pohl T."/>
            <person name="Merkel B.J."/>
            <person name="Hornburger P."/>
            <person name="Mueller R.-W."/>
            <person name="Bruemmer F."/>
            <person name="Labrenz M."/>
            <person name="Spormann A.M."/>
            <person name="Op Den Camp H."/>
            <person name="Overmann J."/>
            <person name="Amann R."/>
            <person name="Jetten M.S.M."/>
            <person name="Mascher T."/>
            <person name="Medema M.H."/>
            <person name="Devos D.P."/>
            <person name="Kaster A.-K."/>
            <person name="Ovreas L."/>
            <person name="Rohde M."/>
            <person name="Galperin M.Y."/>
            <person name="Jogler C."/>
        </authorList>
    </citation>
    <scope>NUCLEOTIDE SEQUENCE [LARGE SCALE GENOMIC DNA]</scope>
    <source>
        <strain evidence="4 5">Pla52n</strain>
    </source>
</reference>
<comment type="caution">
    <text evidence="4">The sequence shown here is derived from an EMBL/GenBank/DDBJ whole genome shotgun (WGS) entry which is preliminary data.</text>
</comment>
<dbReference type="OrthoDB" id="9764000at2"/>
<evidence type="ECO:0000313" key="5">
    <source>
        <dbReference type="Proteomes" id="UP000320176"/>
    </source>
</evidence>
<dbReference type="InterPro" id="IPR044031">
    <property type="entry name" value="TssC1_N"/>
</dbReference>
<feature type="compositionally biased region" description="Polar residues" evidence="1">
    <location>
        <begin position="514"/>
        <end position="525"/>
    </location>
</feature>
<proteinExistence type="predicted"/>
<evidence type="ECO:0000256" key="1">
    <source>
        <dbReference type="SAM" id="MobiDB-lite"/>
    </source>
</evidence>
<feature type="region of interest" description="Disordered" evidence="1">
    <location>
        <begin position="504"/>
        <end position="525"/>
    </location>
</feature>
<feature type="domain" description="TssC1 C-terminal" evidence="3">
    <location>
        <begin position="1388"/>
        <end position="1498"/>
    </location>
</feature>
<dbReference type="InterPro" id="IPR008312">
    <property type="entry name" value="T6SS_TssB1"/>
</dbReference>
<dbReference type="PANTHER" id="PTHR35565">
    <property type="entry name" value="CYTOPLASMIC PROTEIN-RELATED"/>
    <property type="match status" value="1"/>
</dbReference>
<dbReference type="RefSeq" id="WP_146519557.1">
    <property type="nucleotide sequence ID" value="NZ_CP151726.1"/>
</dbReference>
<feature type="region of interest" description="Disordered" evidence="1">
    <location>
        <begin position="711"/>
        <end position="730"/>
    </location>
</feature>
<feature type="compositionally biased region" description="Basic and acidic residues" evidence="1">
    <location>
        <begin position="682"/>
        <end position="691"/>
    </location>
</feature>
<dbReference type="InterPro" id="IPR010269">
    <property type="entry name" value="T6SS_TssC-like"/>
</dbReference>
<gene>
    <name evidence="4" type="ORF">Pla52n_22030</name>
</gene>
<evidence type="ECO:0000313" key="4">
    <source>
        <dbReference type="EMBL" id="TWU06482.1"/>
    </source>
</evidence>
<accession>A0A5C6B4J2</accession>
<evidence type="ECO:0000259" key="2">
    <source>
        <dbReference type="Pfam" id="PF05943"/>
    </source>
</evidence>
<dbReference type="Proteomes" id="UP000320176">
    <property type="component" value="Unassembled WGS sequence"/>
</dbReference>
<feature type="domain" description="TssC1 N-terminal" evidence="2">
    <location>
        <begin position="1071"/>
        <end position="1378"/>
    </location>
</feature>
<dbReference type="InterPro" id="IPR044032">
    <property type="entry name" value="TssC1_C"/>
</dbReference>
<dbReference type="Pfam" id="PF18945">
    <property type="entry name" value="VipB_2"/>
    <property type="match status" value="1"/>
</dbReference>
<protein>
    <submittedName>
        <fullName evidence="4">Uncharacterized protein</fullName>
    </submittedName>
</protein>
<evidence type="ECO:0000259" key="3">
    <source>
        <dbReference type="Pfam" id="PF18945"/>
    </source>
</evidence>
<sequence length="1503" mass="169508">MMDAIRVADLLRAWNTISHDEAVDDEGMHQRVAKLLGFQLRIPVKQSQDRDRSKPESQPEKKPSQPTSQPRRCVEHELSDAYLNLIESAPTPQLPQWYQDAPVMPVSDTQGIESRGDVTPLIPDHWLRSLLRDLLARDFLSNEVDVERIVARLATAEPLGVRLLRSAKSLRGGVQVIVDSAQSMHPYADDQWSVVAGLQRIVPGNSLEIVYTDLETHRVYDPVIDDERFYQTPPGGWTILLLTNFGIGPGEGASGSRRASRWMRFCQSLSEAHYRVVAITPLELSSGDRQLQVAKTTSWFSSASSASRRSLVDRSTVHDESQARNASGRILRSLGRLPTDVAELAVVLSLTHRIPRSLLRRARMRLCPTLSPAVEAELWFSGLVQSRSSDSIILHPDCVAELQRRLIASGRLDEVWRFLQSSHAERPTLAGLHERLSYLALKRTDDARDDFDAAIASVLKTVLEERRQGIAQWAISSLPRIPADWNPGRMNLLQEVSQQCIARSASDSDTRSDWGSSQTPLPSESILSSEHQMLLSKETTMVELGIRVAGDSLRLSEPPEPGDEVLHIPDSSHRTLWFDGDAIEWPAGDPPRDFSLQSAPNVIQITDESGNQYVLRRDLKRKFSSERLLQLGHGHLVRGDRVVGPALAIGNSRVLTTQRIVREAFEGEGFDSVQWVGQDGSMDVKPESSDRRGRRQSGDDELAVLVGTFESSNRRSDSAELPPESFGPWNALNTQSVEESDLAFALSVDVNQELAVTRFRLKSIGNNRFELQPTTYLRHIDVQQWSGALIVREKGYQKLGVALATSAGLVLQTPDQSVLQNERAAETSKLKRVRKPRVHITYDVEAADAVEKKELPYVLGVISDLCGDSTSMSLKNAEWLTVESGGLASLFESLKPSIDASHVVWEAFQKIDDPFLWLDYLSFETRGLVHATLKFRSMEDFEPSQVATQIPLLQSVLERRQLTREICDWCVQHESECQFAAQFLKDKELLHLLNDIFLKVRSGTITWNNQSDLLKADRYQFLDLNGIEKLVHSLRDGNDDEHLMDWFRTLLDLFRNRVLEEEQSVTTALAERIRDMDRVISDIVRAVMHCDAFRNLESRWRSVHYLANQLATHEDPWIVGARSNHHVELKVLPVPLSAVGKDFDSTVSVDEIDLFRLVDNRSVGHTRVPFGALVVDEPINIQPRDLEILRGLAFIGSALHCPVLCTPAASFFGLPRFEDLPDTNRLDTLMMKGAQHIAWNQLRNQEDSRFLAMCLPGILGRAPHTIETDEIADEFRFQEWTSDPKSRKSIWITGQYALAGRMIESMRETGLPNRIVGVENGGRVSAPAMFGEPFQDHSFVQASIHDRLERELAELGFCSLVHFKNTDYAVFLSAHSVHRPKHFSDQEATLDAEVAAQLPVVLFVSRFMCYLRSISGEMIGRFLSAEELEQYLNRWIVQYVTPDLDASPEIRAQYPLVEASVQVNERRGHPGVYDMDVDIKPWMPFSRRLPRIKLQTRLDTPRA</sequence>
<organism evidence="4 5">
    <name type="scientific">Stieleria varia</name>
    <dbReference type="NCBI Taxonomy" id="2528005"/>
    <lineage>
        <taxon>Bacteria</taxon>
        <taxon>Pseudomonadati</taxon>
        <taxon>Planctomycetota</taxon>
        <taxon>Planctomycetia</taxon>
        <taxon>Pirellulales</taxon>
        <taxon>Pirellulaceae</taxon>
        <taxon>Stieleria</taxon>
    </lineage>
</organism>
<feature type="region of interest" description="Disordered" evidence="1">
    <location>
        <begin position="676"/>
        <end position="698"/>
    </location>
</feature>
<dbReference type="Pfam" id="PF05943">
    <property type="entry name" value="VipB"/>
    <property type="match status" value="1"/>
</dbReference>
<name>A0A5C6B4J2_9BACT</name>
<keyword evidence="5" id="KW-1185">Reference proteome</keyword>
<dbReference type="PANTHER" id="PTHR35565:SF1">
    <property type="entry name" value="TYPE VI SECRETION SYSTEM CONTRACTILE SHEATH LARGE SUBUNIT"/>
    <property type="match status" value="1"/>
</dbReference>
<feature type="region of interest" description="Disordered" evidence="1">
    <location>
        <begin position="44"/>
        <end position="72"/>
    </location>
</feature>
<dbReference type="NCBIfam" id="TIGR03355">
    <property type="entry name" value="VI_chp_2"/>
    <property type="match status" value="1"/>
</dbReference>
<dbReference type="EMBL" id="SJPN01000002">
    <property type="protein sequence ID" value="TWU06482.1"/>
    <property type="molecule type" value="Genomic_DNA"/>
</dbReference>
<dbReference type="Pfam" id="PF05591">
    <property type="entry name" value="T6SS_VipA"/>
    <property type="match status" value="1"/>
</dbReference>
<feature type="compositionally biased region" description="Basic and acidic residues" evidence="1">
    <location>
        <begin position="47"/>
        <end position="63"/>
    </location>
</feature>